<dbReference type="Pfam" id="PF07470">
    <property type="entry name" value="Glyco_hydro_88"/>
    <property type="match status" value="1"/>
</dbReference>
<protein>
    <recommendedName>
        <fullName evidence="5">Glycoside hydrolase family 88 protein</fullName>
    </recommendedName>
</protein>
<dbReference type="PANTHER" id="PTHR33886">
    <property type="entry name" value="UNSATURATED RHAMNOGALACTURONAN HYDROLASE (EUROFUNG)"/>
    <property type="match status" value="1"/>
</dbReference>
<comment type="caution">
    <text evidence="3">The sequence shown here is derived from an EMBL/GenBank/DDBJ whole genome shotgun (WGS) entry which is preliminary data.</text>
</comment>
<evidence type="ECO:0000313" key="3">
    <source>
        <dbReference type="EMBL" id="KAK6541417.1"/>
    </source>
</evidence>
<proteinExistence type="predicted"/>
<keyword evidence="2" id="KW-0472">Membrane</keyword>
<dbReference type="InterPro" id="IPR010905">
    <property type="entry name" value="Glyco_hydro_88"/>
</dbReference>
<sequence>MHTPSNPSATDPDEPATKAGFWKKPRKRWVLAGIVSVLLAILIILLVYFLGFHHPPPSTSSFPRYCPAGISASVQLANDYWQNFYPSPPPGPNSLTWGNGTYFSGDLVAPGGTSSQRYRDYALRWAISNNFSLDAHPTNPADYLSVGNAYITLYLLDPTHPPHYITAIDTEISKIVNSTKVDLWTWVDALYMSMPQFTLLSVIRNDSQYLDRMYELFNHTKTVEGGLGLWDSSKGLWWRDRGFVGTNVYWSRGNGWAIAALAKVLDVLPKSDPHYDEYSTTLQQMGSSIAALQQRDGFWYVNLGNSSDFPGPETSGTSLFIYGLTWGINNGFFDAAKYGPIVSRAWKAVVSTALAPNGFLGYVQGPGFKPSSKQPVNSTSTADFGVGAFLLAGSELVKLCGDY</sequence>
<keyword evidence="1" id="KW-0378">Hydrolase</keyword>
<dbReference type="GO" id="GO:0016787">
    <property type="term" value="F:hydrolase activity"/>
    <property type="evidence" value="ECO:0007669"/>
    <property type="project" value="UniProtKB-KW"/>
</dbReference>
<keyword evidence="4" id="KW-1185">Reference proteome</keyword>
<dbReference type="SUPFAM" id="SSF48208">
    <property type="entry name" value="Six-hairpin glycosidases"/>
    <property type="match status" value="1"/>
</dbReference>
<name>A0AAV9XKI5_9PEZI</name>
<dbReference type="InterPro" id="IPR012341">
    <property type="entry name" value="6hp_glycosidase-like_sf"/>
</dbReference>
<accession>A0AAV9XKI5</accession>
<keyword evidence="2" id="KW-0812">Transmembrane</keyword>
<feature type="transmembrane region" description="Helical" evidence="2">
    <location>
        <begin position="29"/>
        <end position="51"/>
    </location>
</feature>
<dbReference type="Proteomes" id="UP001365542">
    <property type="component" value="Unassembled WGS sequence"/>
</dbReference>
<organism evidence="3 4">
    <name type="scientific">Orbilia ellipsospora</name>
    <dbReference type="NCBI Taxonomy" id="2528407"/>
    <lineage>
        <taxon>Eukaryota</taxon>
        <taxon>Fungi</taxon>
        <taxon>Dikarya</taxon>
        <taxon>Ascomycota</taxon>
        <taxon>Pezizomycotina</taxon>
        <taxon>Orbiliomycetes</taxon>
        <taxon>Orbiliales</taxon>
        <taxon>Orbiliaceae</taxon>
        <taxon>Orbilia</taxon>
    </lineage>
</organism>
<evidence type="ECO:0000256" key="2">
    <source>
        <dbReference type="SAM" id="Phobius"/>
    </source>
</evidence>
<gene>
    <name evidence="3" type="ORF">TWF694_007229</name>
</gene>
<dbReference type="AlphaFoldDB" id="A0AAV9XKI5"/>
<dbReference type="PANTHER" id="PTHR33886:SF8">
    <property type="entry name" value="UNSATURATED RHAMNOGALACTURONAN HYDROLASE (EUROFUNG)"/>
    <property type="match status" value="1"/>
</dbReference>
<dbReference type="EMBL" id="JAVHJO010000003">
    <property type="protein sequence ID" value="KAK6541417.1"/>
    <property type="molecule type" value="Genomic_DNA"/>
</dbReference>
<evidence type="ECO:0000256" key="1">
    <source>
        <dbReference type="ARBA" id="ARBA00022801"/>
    </source>
</evidence>
<evidence type="ECO:0000313" key="4">
    <source>
        <dbReference type="Proteomes" id="UP001365542"/>
    </source>
</evidence>
<dbReference type="InterPro" id="IPR008928">
    <property type="entry name" value="6-hairpin_glycosidase_sf"/>
</dbReference>
<keyword evidence="2" id="KW-1133">Transmembrane helix</keyword>
<dbReference type="GO" id="GO:0005975">
    <property type="term" value="P:carbohydrate metabolic process"/>
    <property type="evidence" value="ECO:0007669"/>
    <property type="project" value="InterPro"/>
</dbReference>
<reference evidence="3 4" key="1">
    <citation type="submission" date="2019-10" db="EMBL/GenBank/DDBJ databases">
        <authorList>
            <person name="Palmer J.M."/>
        </authorList>
    </citation>
    <scope>NUCLEOTIDE SEQUENCE [LARGE SCALE GENOMIC DNA]</scope>
    <source>
        <strain evidence="3 4">TWF694</strain>
    </source>
</reference>
<dbReference type="Gene3D" id="1.50.10.10">
    <property type="match status" value="1"/>
</dbReference>
<dbReference type="InterPro" id="IPR052043">
    <property type="entry name" value="PolySaccharide_Degr_Enz"/>
</dbReference>
<evidence type="ECO:0008006" key="5">
    <source>
        <dbReference type="Google" id="ProtNLM"/>
    </source>
</evidence>